<keyword evidence="6 7" id="KW-0472">Membrane</keyword>
<feature type="transmembrane region" description="Helical" evidence="7">
    <location>
        <begin position="96"/>
        <end position="115"/>
    </location>
</feature>
<comment type="caution">
    <text evidence="9">The sequence shown here is derived from an EMBL/GenBank/DDBJ whole genome shotgun (WGS) entry which is preliminary data.</text>
</comment>
<evidence type="ECO:0000256" key="6">
    <source>
        <dbReference type="ARBA" id="ARBA00023136"/>
    </source>
</evidence>
<dbReference type="PANTHER" id="PTHR42718:SF46">
    <property type="entry name" value="BLR6921 PROTEIN"/>
    <property type="match status" value="1"/>
</dbReference>
<evidence type="ECO:0000256" key="3">
    <source>
        <dbReference type="ARBA" id="ARBA00022475"/>
    </source>
</evidence>
<dbReference type="SUPFAM" id="SSF103473">
    <property type="entry name" value="MFS general substrate transporter"/>
    <property type="match status" value="1"/>
</dbReference>
<feature type="transmembrane region" description="Helical" evidence="7">
    <location>
        <begin position="73"/>
        <end position="90"/>
    </location>
</feature>
<keyword evidence="3" id="KW-1003">Cell membrane</keyword>
<feature type="transmembrane region" description="Helical" evidence="7">
    <location>
        <begin position="193"/>
        <end position="212"/>
    </location>
</feature>
<keyword evidence="5 7" id="KW-1133">Transmembrane helix</keyword>
<dbReference type="Proteomes" id="UP001597483">
    <property type="component" value="Unassembled WGS sequence"/>
</dbReference>
<evidence type="ECO:0000256" key="4">
    <source>
        <dbReference type="ARBA" id="ARBA00022692"/>
    </source>
</evidence>
<dbReference type="Pfam" id="PF07690">
    <property type="entry name" value="MFS_1"/>
    <property type="match status" value="1"/>
</dbReference>
<evidence type="ECO:0000256" key="5">
    <source>
        <dbReference type="ARBA" id="ARBA00022989"/>
    </source>
</evidence>
<evidence type="ECO:0000256" key="7">
    <source>
        <dbReference type="SAM" id="Phobius"/>
    </source>
</evidence>
<dbReference type="PROSITE" id="PS50850">
    <property type="entry name" value="MFS"/>
    <property type="match status" value="1"/>
</dbReference>
<proteinExistence type="predicted"/>
<dbReference type="RefSeq" id="WP_378305117.1">
    <property type="nucleotide sequence ID" value="NZ_JBHUKS010000011.1"/>
</dbReference>
<feature type="transmembrane region" description="Helical" evidence="7">
    <location>
        <begin position="303"/>
        <end position="321"/>
    </location>
</feature>
<feature type="transmembrane region" description="Helical" evidence="7">
    <location>
        <begin position="160"/>
        <end position="181"/>
    </location>
</feature>
<feature type="transmembrane region" description="Helical" evidence="7">
    <location>
        <begin position="45"/>
        <end position="61"/>
    </location>
</feature>
<evidence type="ECO:0000256" key="2">
    <source>
        <dbReference type="ARBA" id="ARBA00022448"/>
    </source>
</evidence>
<gene>
    <name evidence="9" type="ORF">ACFSVL_16760</name>
</gene>
<feature type="transmembrane region" description="Helical" evidence="7">
    <location>
        <begin position="218"/>
        <end position="238"/>
    </location>
</feature>
<keyword evidence="4 7" id="KW-0812">Transmembrane</keyword>
<comment type="subcellular location">
    <subcellularLocation>
        <location evidence="1">Cell membrane</location>
        <topology evidence="1">Multi-pass membrane protein</topology>
    </subcellularLocation>
</comment>
<dbReference type="InterPro" id="IPR011701">
    <property type="entry name" value="MFS"/>
</dbReference>
<evidence type="ECO:0000256" key="1">
    <source>
        <dbReference type="ARBA" id="ARBA00004651"/>
    </source>
</evidence>
<dbReference type="InterPro" id="IPR020846">
    <property type="entry name" value="MFS_dom"/>
</dbReference>
<evidence type="ECO:0000313" key="9">
    <source>
        <dbReference type="EMBL" id="MFD2469041.1"/>
    </source>
</evidence>
<organism evidence="9 10">
    <name type="scientific">Amycolatopsis silviterrae</name>
    <dbReference type="NCBI Taxonomy" id="1656914"/>
    <lineage>
        <taxon>Bacteria</taxon>
        <taxon>Bacillati</taxon>
        <taxon>Actinomycetota</taxon>
        <taxon>Actinomycetes</taxon>
        <taxon>Pseudonocardiales</taxon>
        <taxon>Pseudonocardiaceae</taxon>
        <taxon>Amycolatopsis</taxon>
    </lineage>
</organism>
<dbReference type="EMBL" id="JBHUKS010000011">
    <property type="protein sequence ID" value="MFD2469041.1"/>
    <property type="molecule type" value="Genomic_DNA"/>
</dbReference>
<feature type="transmembrane region" description="Helical" evidence="7">
    <location>
        <begin position="127"/>
        <end position="148"/>
    </location>
</feature>
<dbReference type="PANTHER" id="PTHR42718">
    <property type="entry name" value="MAJOR FACILITATOR SUPERFAMILY MULTIDRUG TRANSPORTER MFSC"/>
    <property type="match status" value="1"/>
</dbReference>
<feature type="transmembrane region" description="Helical" evidence="7">
    <location>
        <begin position="396"/>
        <end position="421"/>
    </location>
</feature>
<protein>
    <submittedName>
        <fullName evidence="9">MFS transporter</fullName>
    </submittedName>
</protein>
<evidence type="ECO:0000313" key="10">
    <source>
        <dbReference type="Proteomes" id="UP001597483"/>
    </source>
</evidence>
<name>A0ABW5H7J0_9PSEU</name>
<feature type="transmembrane region" description="Helical" evidence="7">
    <location>
        <begin position="333"/>
        <end position="353"/>
    </location>
</feature>
<feature type="transmembrane region" description="Helical" evidence="7">
    <location>
        <begin position="359"/>
        <end position="384"/>
    </location>
</feature>
<feature type="transmembrane region" description="Helical" evidence="7">
    <location>
        <begin position="433"/>
        <end position="455"/>
    </location>
</feature>
<keyword evidence="2" id="KW-0813">Transport</keyword>
<reference evidence="10" key="1">
    <citation type="journal article" date="2019" name="Int. J. Syst. Evol. Microbiol.">
        <title>The Global Catalogue of Microorganisms (GCM) 10K type strain sequencing project: providing services to taxonomists for standard genome sequencing and annotation.</title>
        <authorList>
            <consortium name="The Broad Institute Genomics Platform"/>
            <consortium name="The Broad Institute Genome Sequencing Center for Infectious Disease"/>
            <person name="Wu L."/>
            <person name="Ma J."/>
        </authorList>
    </citation>
    <scope>NUCLEOTIDE SEQUENCE [LARGE SCALE GENOMIC DNA]</scope>
    <source>
        <strain evidence="10">CGMCC 4.7641</strain>
    </source>
</reference>
<accession>A0ABW5H7J0</accession>
<sequence length="466" mass="47435">MSTARAIAVLIVLVFVTEVVALSFQLVTPALSPMAARFHTAQIGWVVTILSLVGAIAVPLAGKSADIRGKRKVIVWLTAAMIVGSVVVALAPNFGFVLLGRALQGLMIAAGPLTYSLMRDVLPHRMLALGASVSTTGIGLVTIAGPFLSGYLIDAFGFRGVFWFLVVLGVLALLLVLSVVPESALRVPARLDVVGGLLLGGGVALLLLGLTFGSEQGWGSTAALLPLACGALAAVAWWRHQRRSDDPLVDLSVVRARPVWTVMVAGAAVTTAVTAAAVLIPLMVQTPRSAGGSYGFGVTASGVPLYLVPAGVTTMLGGLAIGALARRFGPPRLLAAGAILMAVGAFALAFVHGESWQVVTAYLVSGAGSGLALGAVPNLVIAAVPAEQQGVTAGVVSLLQSLGSSAGVQVIFIVLAMQVVAVAGGQPVYADSSYTIAFVLVGALSLLAVAMVAAARTREQAERESE</sequence>
<dbReference type="Gene3D" id="1.20.1250.20">
    <property type="entry name" value="MFS general substrate transporter like domains"/>
    <property type="match status" value="2"/>
</dbReference>
<dbReference type="InterPro" id="IPR036259">
    <property type="entry name" value="MFS_trans_sf"/>
</dbReference>
<evidence type="ECO:0000259" key="8">
    <source>
        <dbReference type="PROSITE" id="PS50850"/>
    </source>
</evidence>
<feature type="domain" description="Major facilitator superfamily (MFS) profile" evidence="8">
    <location>
        <begin position="1"/>
        <end position="460"/>
    </location>
</feature>
<feature type="transmembrane region" description="Helical" evidence="7">
    <location>
        <begin position="259"/>
        <end position="283"/>
    </location>
</feature>
<keyword evidence="10" id="KW-1185">Reference proteome</keyword>